<evidence type="ECO:0000256" key="3">
    <source>
        <dbReference type="SAM" id="MobiDB-lite"/>
    </source>
</evidence>
<feature type="region of interest" description="Disordered" evidence="3">
    <location>
        <begin position="117"/>
        <end position="172"/>
    </location>
</feature>
<feature type="domain" description="Putative zinc-finger" evidence="5">
    <location>
        <begin position="5"/>
        <end position="38"/>
    </location>
</feature>
<keyword evidence="2" id="KW-0804">Transcription</keyword>
<sequence length="272" mass="28574">MRMTCEEVRLSLGAHALGALDPEEALEIDTHLATCEACGAELMELEGVTAFLGKVSERDVELVASPPRQVLDRLLNDRAKRSRRGRVLLAVAASAAVIAVGGTIWTTTVGRETISSTAAGPEHAEHGQAAAPDSDVQRDSSGFAASASPEPRIAASKSASESPTAATLNAPAGKEFKGANGARQATVMAVPAEGGTELNLTVSGVAVGTQCRVIVLGEGGKRETLDGWEVSRENYEKPPVFQLKTKLPLDSIRFIRIVDQDGKLLVHTKTEA</sequence>
<organism evidence="6 7">
    <name type="scientific">Nonomuraea endophytica</name>
    <dbReference type="NCBI Taxonomy" id="714136"/>
    <lineage>
        <taxon>Bacteria</taxon>
        <taxon>Bacillati</taxon>
        <taxon>Actinomycetota</taxon>
        <taxon>Actinomycetes</taxon>
        <taxon>Streptosporangiales</taxon>
        <taxon>Streptosporangiaceae</taxon>
        <taxon>Nonomuraea</taxon>
    </lineage>
</organism>
<dbReference type="AlphaFoldDB" id="A0A7W7ZWV9"/>
<dbReference type="InterPro" id="IPR041916">
    <property type="entry name" value="Anti_sigma_zinc_sf"/>
</dbReference>
<evidence type="ECO:0000256" key="1">
    <source>
        <dbReference type="ARBA" id="ARBA00023015"/>
    </source>
</evidence>
<comment type="caution">
    <text evidence="6">The sequence shown here is derived from an EMBL/GenBank/DDBJ whole genome shotgun (WGS) entry which is preliminary data.</text>
</comment>
<evidence type="ECO:0000313" key="7">
    <source>
        <dbReference type="Proteomes" id="UP000568380"/>
    </source>
</evidence>
<dbReference type="Pfam" id="PF13490">
    <property type="entry name" value="zf-HC2"/>
    <property type="match status" value="1"/>
</dbReference>
<evidence type="ECO:0000256" key="4">
    <source>
        <dbReference type="SAM" id="Phobius"/>
    </source>
</evidence>
<reference evidence="6 7" key="1">
    <citation type="submission" date="2020-08" db="EMBL/GenBank/DDBJ databases">
        <title>Genomic Encyclopedia of Type Strains, Phase IV (KMG-IV): sequencing the most valuable type-strain genomes for metagenomic binning, comparative biology and taxonomic classification.</title>
        <authorList>
            <person name="Goeker M."/>
        </authorList>
    </citation>
    <scope>NUCLEOTIDE SEQUENCE [LARGE SCALE GENOMIC DNA]</scope>
    <source>
        <strain evidence="6 7">DSM 45385</strain>
    </source>
</reference>
<protein>
    <submittedName>
        <fullName evidence="6">Anti-sigma factor RsiW</fullName>
    </submittedName>
</protein>
<feature type="transmembrane region" description="Helical" evidence="4">
    <location>
        <begin position="87"/>
        <end position="105"/>
    </location>
</feature>
<feature type="compositionally biased region" description="Polar residues" evidence="3">
    <location>
        <begin position="157"/>
        <end position="167"/>
    </location>
</feature>
<evidence type="ECO:0000259" key="5">
    <source>
        <dbReference type="Pfam" id="PF13490"/>
    </source>
</evidence>
<evidence type="ECO:0000313" key="6">
    <source>
        <dbReference type="EMBL" id="MBB5075277.1"/>
    </source>
</evidence>
<keyword evidence="1" id="KW-0805">Transcription regulation</keyword>
<gene>
    <name evidence="6" type="ORF">HNR40_000723</name>
</gene>
<evidence type="ECO:0000256" key="2">
    <source>
        <dbReference type="ARBA" id="ARBA00023163"/>
    </source>
</evidence>
<dbReference type="Gene3D" id="1.10.10.1320">
    <property type="entry name" value="Anti-sigma factor, zinc-finger domain"/>
    <property type="match status" value="1"/>
</dbReference>
<keyword evidence="4" id="KW-1133">Transmembrane helix</keyword>
<accession>A0A7W7ZWV9</accession>
<name>A0A7W7ZWV9_9ACTN</name>
<keyword evidence="4" id="KW-0472">Membrane</keyword>
<proteinExistence type="predicted"/>
<dbReference type="EMBL" id="JACHIN010000001">
    <property type="protein sequence ID" value="MBB5075277.1"/>
    <property type="molecule type" value="Genomic_DNA"/>
</dbReference>
<keyword evidence="4" id="KW-0812">Transmembrane</keyword>
<dbReference type="Proteomes" id="UP000568380">
    <property type="component" value="Unassembled WGS sequence"/>
</dbReference>
<keyword evidence="7" id="KW-1185">Reference proteome</keyword>
<dbReference type="InterPro" id="IPR027383">
    <property type="entry name" value="Znf_put"/>
</dbReference>